<feature type="region of interest" description="Disordered" evidence="2">
    <location>
        <begin position="1030"/>
        <end position="1137"/>
    </location>
</feature>
<dbReference type="InterPro" id="IPR038734">
    <property type="entry name" value="YhaN_AAA"/>
</dbReference>
<sequence length="1281" mass="147903">MKIKEITIQQYGVWRDLNLPLGDSNFSLFYGPNEAGKTTLMRFVRGLLYGYKPFHEENRATADGREEWDGTLHIEQNGELLKVRRRWRNATRGKVTVKPNHADENDKQLLRNLLYGIDESVFENVYALGLEELQKLATLNREEVAEQIYGISLGPEGELLRSVAGEIAKRKQQLLSPDGKEGQIASFLNQQDRIQKEVSLLNIPLHKHRQLGNEQQELKSNIRNLQQQQKVLETELRGGRLMEKIYDPWKQVQEYKREIHNLASLKSFPVDGLSQLRALEKEINKLTREREQLLSSPEQKEEQSARFLNDENLLSHEPTIRSLFQMRDWFHQIKQDGDKAGSEHHSQRDGLQKMVSGWGEDWSLERLDKVNVSPENHYQLLKSAQQYQKALGSWGRLRKRYKLRIKTSKQRETELEGELKQLEGLSVEAALERAKQHLTELEELGTRQLNEAHLASREEILRERIALMNEYQEVPRWVQTVLWVFGIFGIFFFLWGMYEWFFKSNPWNYRAIAGAIYAMVGLMTGGIAWAMRNHYGSGDAETIEQYRFQYSQIETELRETREQIARLSAKGTNAANINPAFLVQQEGGESFTAANLVQQATRNIASLEELSLLEERAKGDRRRLSKLRGRFKSQQQKVSDTRQEWCALLRKLGLDETVKINEAFQNWQGLLEAETLKQNLGSIKREQDVHYRIWDSIGQRIGQVAQQIGDSEYDSARPLEAVAEWNKRLLSLDRQKAERDRLRQQADKLQFRINELEKSLSKLLSQGGVSTRKEFKERAASLGRHEELQELLTIAEQDLQEVASQESEIAIVEEDLKKFDLEKNRSRLSLLMRQQAEIEKQLQQKFLSLGTLEQKLKALEEDRRWSRLRLERAQVREQLNQKMEQFLGLQLAEGAMSQARSLFEKTNQPEILVGASKYLSSLTEGKHRNVWTPLDKRRLSIDDNKGRSLRVEELSSGTREQLFLAIRLALVDRYRKEGIKLPMVLDDILVNFDQARTEAAVETLKNYSQSGQQILFFTCHQHLAKMFDKQGANRVPLPTSQKRKETSNSISMSLSDSSLSSSSSDRDRDFDSTSSQSSISSHSSRSRLQSNRTSRTDSSSRYRDQEKKSDRNRNRDREYERSEGRKQRSKKKGTKKLKWYLDRNDPVVDAPSIGTKTAKLLKRIGIKTVDDLLSASPGEIARQLKTKQVKEKIILEWQQQAILMCRIPQIRGHDAQILVGVDVTQPKTLAAMNPSVLLSMVEPFVKTSAGGRIVHSGRQPDLAEVTDWIAWAQLARPLEEK</sequence>
<dbReference type="PANTHER" id="PTHR41259:SF1">
    <property type="entry name" value="DOUBLE-STRAND BREAK REPAIR RAD50 ATPASE, PUTATIVE-RELATED"/>
    <property type="match status" value="1"/>
</dbReference>
<dbReference type="InterPro" id="IPR027417">
    <property type="entry name" value="P-loop_NTPase"/>
</dbReference>
<feature type="compositionally biased region" description="Basic residues" evidence="2">
    <location>
        <begin position="1127"/>
        <end position="1137"/>
    </location>
</feature>
<feature type="transmembrane region" description="Helical" evidence="3">
    <location>
        <begin position="509"/>
        <end position="531"/>
    </location>
</feature>
<evidence type="ECO:0000259" key="4">
    <source>
        <dbReference type="Pfam" id="PF13514"/>
    </source>
</evidence>
<dbReference type="Gene3D" id="3.40.50.300">
    <property type="entry name" value="P-loop containing nucleotide triphosphate hydrolases"/>
    <property type="match status" value="2"/>
</dbReference>
<organism evidence="6">
    <name type="scientific">hydrothermal vent metagenome</name>
    <dbReference type="NCBI Taxonomy" id="652676"/>
    <lineage>
        <taxon>unclassified sequences</taxon>
        <taxon>metagenomes</taxon>
        <taxon>ecological metagenomes</taxon>
    </lineage>
</organism>
<gene>
    <name evidence="6" type="ORF">MNBD_PLANCTO02-2489</name>
</gene>
<feature type="coiled-coil region" evidence="1">
    <location>
        <begin position="405"/>
        <end position="451"/>
    </location>
</feature>
<feature type="coiled-coil region" evidence="1">
    <location>
        <begin position="208"/>
        <end position="235"/>
    </location>
</feature>
<keyword evidence="3" id="KW-1133">Transmembrane helix</keyword>
<name>A0A3B1DS49_9ZZZZ</name>
<feature type="coiled-coil region" evidence="1">
    <location>
        <begin position="732"/>
        <end position="862"/>
    </location>
</feature>
<feature type="coiled-coil region" evidence="1">
    <location>
        <begin position="543"/>
        <end position="570"/>
    </location>
</feature>
<dbReference type="PANTHER" id="PTHR41259">
    <property type="entry name" value="DOUBLE-STRAND BREAK REPAIR RAD50 ATPASE, PUTATIVE-RELATED"/>
    <property type="match status" value="1"/>
</dbReference>
<feature type="transmembrane region" description="Helical" evidence="3">
    <location>
        <begin position="477"/>
        <end position="497"/>
    </location>
</feature>
<dbReference type="Gene3D" id="1.10.150.20">
    <property type="entry name" value="5' to 3' exonuclease, C-terminal subdomain"/>
    <property type="match status" value="1"/>
</dbReference>
<evidence type="ECO:0000256" key="1">
    <source>
        <dbReference type="SAM" id="Coils"/>
    </source>
</evidence>
<feature type="compositionally biased region" description="Low complexity" evidence="2">
    <location>
        <begin position="1072"/>
        <end position="1093"/>
    </location>
</feature>
<dbReference type="InterPro" id="IPR025567">
    <property type="entry name" value="DUF4332"/>
</dbReference>
<dbReference type="SUPFAM" id="SSF52540">
    <property type="entry name" value="P-loop containing nucleoside triphosphate hydrolases"/>
    <property type="match status" value="2"/>
</dbReference>
<feature type="compositionally biased region" description="Low complexity" evidence="2">
    <location>
        <begin position="1047"/>
        <end position="1063"/>
    </location>
</feature>
<evidence type="ECO:0000259" key="5">
    <source>
        <dbReference type="Pfam" id="PF14229"/>
    </source>
</evidence>
<feature type="domain" description="YhaN AAA" evidence="4">
    <location>
        <begin position="1"/>
        <end position="199"/>
    </location>
</feature>
<evidence type="ECO:0000256" key="3">
    <source>
        <dbReference type="SAM" id="Phobius"/>
    </source>
</evidence>
<evidence type="ECO:0000256" key="2">
    <source>
        <dbReference type="SAM" id="MobiDB-lite"/>
    </source>
</evidence>
<keyword evidence="3" id="KW-0812">Transmembrane</keyword>
<proteinExistence type="predicted"/>
<keyword evidence="1" id="KW-0175">Coiled coil</keyword>
<reference evidence="6" key="1">
    <citation type="submission" date="2018-06" db="EMBL/GenBank/DDBJ databases">
        <authorList>
            <person name="Zhirakovskaya E."/>
        </authorList>
    </citation>
    <scope>NUCLEOTIDE SEQUENCE</scope>
</reference>
<feature type="compositionally biased region" description="Basic and acidic residues" evidence="2">
    <location>
        <begin position="1094"/>
        <end position="1126"/>
    </location>
</feature>
<feature type="domain" description="DUF4332" evidence="5">
    <location>
        <begin position="1151"/>
        <end position="1273"/>
    </location>
</feature>
<protein>
    <submittedName>
        <fullName evidence="6">DNA double-strand break repair Rad50 ATPase</fullName>
    </submittedName>
</protein>
<accession>A0A3B1DS49</accession>
<dbReference type="EMBL" id="UOGL01000582">
    <property type="protein sequence ID" value="VAX41711.1"/>
    <property type="molecule type" value="Genomic_DNA"/>
</dbReference>
<evidence type="ECO:0000313" key="6">
    <source>
        <dbReference type="EMBL" id="VAX41711.1"/>
    </source>
</evidence>
<dbReference type="Pfam" id="PF13514">
    <property type="entry name" value="AAA_27"/>
    <property type="match status" value="1"/>
</dbReference>
<dbReference type="Pfam" id="PF14229">
    <property type="entry name" value="DUF4332"/>
    <property type="match status" value="1"/>
</dbReference>
<keyword evidence="3" id="KW-0472">Membrane</keyword>